<dbReference type="InterPro" id="IPR036047">
    <property type="entry name" value="F-box-like_dom_sf"/>
</dbReference>
<dbReference type="KEGG" id="cci:CC1G_04442"/>
<name>A8N0M1_COPC7</name>
<dbReference type="Pfam" id="PF12937">
    <property type="entry name" value="F-box-like"/>
    <property type="match status" value="1"/>
</dbReference>
<organism evidence="3 4">
    <name type="scientific">Coprinopsis cinerea (strain Okayama-7 / 130 / ATCC MYA-4618 / FGSC 9003)</name>
    <name type="common">Inky cap fungus</name>
    <name type="synonym">Hormographiella aspergillata</name>
    <dbReference type="NCBI Taxonomy" id="240176"/>
    <lineage>
        <taxon>Eukaryota</taxon>
        <taxon>Fungi</taxon>
        <taxon>Dikarya</taxon>
        <taxon>Basidiomycota</taxon>
        <taxon>Agaricomycotina</taxon>
        <taxon>Agaricomycetes</taxon>
        <taxon>Agaricomycetidae</taxon>
        <taxon>Agaricales</taxon>
        <taxon>Agaricineae</taxon>
        <taxon>Psathyrellaceae</taxon>
        <taxon>Coprinopsis</taxon>
    </lineage>
</organism>
<dbReference type="InterPro" id="IPR001810">
    <property type="entry name" value="F-box_dom"/>
</dbReference>
<feature type="region of interest" description="Disordered" evidence="1">
    <location>
        <begin position="355"/>
        <end position="380"/>
    </location>
</feature>
<keyword evidence="4" id="KW-1185">Reference proteome</keyword>
<comment type="caution">
    <text evidence="3">The sequence shown here is derived from an EMBL/GenBank/DDBJ whole genome shotgun (WGS) entry which is preliminary data.</text>
</comment>
<dbReference type="InParanoid" id="A8N0M1"/>
<dbReference type="Proteomes" id="UP000001861">
    <property type="component" value="Unassembled WGS sequence"/>
</dbReference>
<accession>A8N0M1</accession>
<evidence type="ECO:0000259" key="2">
    <source>
        <dbReference type="Pfam" id="PF12937"/>
    </source>
</evidence>
<dbReference type="GeneID" id="6004895"/>
<dbReference type="AlphaFoldDB" id="A8N0M1"/>
<dbReference type="OrthoDB" id="2927139at2759"/>
<proteinExistence type="predicted"/>
<evidence type="ECO:0000256" key="1">
    <source>
        <dbReference type="SAM" id="MobiDB-lite"/>
    </source>
</evidence>
<dbReference type="VEuPathDB" id="FungiDB:CC1G_04442"/>
<dbReference type="RefSeq" id="XP_001828471.1">
    <property type="nucleotide sequence ID" value="XM_001828419.1"/>
</dbReference>
<sequence length="446" mass="50426">MADQPVDPPQTLFHDLPEDILLQIFHAAREVAFGRTARALSLVTLSQVCREWRNLAISAPSLWTEIQYPGPRGHNYLSNLFLERSRPCCELDVHIKISMRVEQRSDGEIVRHPKPVMQDVLQVLKEADRIRSLSLVLPETKWTWDPTYRAIQATPFPNLVTLNVSGDELPWSWWFVDGRMRSRHQGGIHTQLTLPTPRKLKSLTIHNHCWLCHAHPFRDLTYLRLNYFSPTFSEFTELFRSSPKLHTLILLDFGMEIGTDELAAMAGGKSVEREVIAPSLTTLVVGSYTLYEPGEERPMQPARDTFTEKDCESTSCPCFFRGMTANRLRNLEILTPSSISATHFLSMLRRRADASSNATSKATAIGSGTGTGHSQEDSDPGITVKLQITQRECVVGPDTGEGYMKLEELASANPNTVHIGGYSALFWMNHWPRAKDPRERPRPPSR</sequence>
<reference evidence="3 4" key="1">
    <citation type="journal article" date="2010" name="Proc. Natl. Acad. Sci. U.S.A.">
        <title>Insights into evolution of multicellular fungi from the assembled chromosomes of the mushroom Coprinopsis cinerea (Coprinus cinereus).</title>
        <authorList>
            <person name="Stajich J.E."/>
            <person name="Wilke S.K."/>
            <person name="Ahren D."/>
            <person name="Au C.H."/>
            <person name="Birren B.W."/>
            <person name="Borodovsky M."/>
            <person name="Burns C."/>
            <person name="Canback B."/>
            <person name="Casselton L.A."/>
            <person name="Cheng C.K."/>
            <person name="Deng J."/>
            <person name="Dietrich F.S."/>
            <person name="Fargo D.C."/>
            <person name="Farman M.L."/>
            <person name="Gathman A.C."/>
            <person name="Goldberg J."/>
            <person name="Guigo R."/>
            <person name="Hoegger P.J."/>
            <person name="Hooker J.B."/>
            <person name="Huggins A."/>
            <person name="James T.Y."/>
            <person name="Kamada T."/>
            <person name="Kilaru S."/>
            <person name="Kodira C."/>
            <person name="Kues U."/>
            <person name="Kupfer D."/>
            <person name="Kwan H.S."/>
            <person name="Lomsadze A."/>
            <person name="Li W."/>
            <person name="Lilly W.W."/>
            <person name="Ma L.J."/>
            <person name="Mackey A.J."/>
            <person name="Manning G."/>
            <person name="Martin F."/>
            <person name="Muraguchi H."/>
            <person name="Natvig D.O."/>
            <person name="Palmerini H."/>
            <person name="Ramesh M.A."/>
            <person name="Rehmeyer C.J."/>
            <person name="Roe B.A."/>
            <person name="Shenoy N."/>
            <person name="Stanke M."/>
            <person name="Ter-Hovhannisyan V."/>
            <person name="Tunlid A."/>
            <person name="Velagapudi R."/>
            <person name="Vision T.J."/>
            <person name="Zeng Q."/>
            <person name="Zolan M.E."/>
            <person name="Pukkila P.J."/>
        </authorList>
    </citation>
    <scope>NUCLEOTIDE SEQUENCE [LARGE SCALE GENOMIC DNA]</scope>
    <source>
        <strain evidence="4">Okayama-7 / 130 / ATCC MYA-4618 / FGSC 9003</strain>
    </source>
</reference>
<dbReference type="eggNOG" id="ENOG502TK5K">
    <property type="taxonomic scope" value="Eukaryota"/>
</dbReference>
<feature type="domain" description="F-box" evidence="2">
    <location>
        <begin position="14"/>
        <end position="66"/>
    </location>
</feature>
<protein>
    <recommendedName>
        <fullName evidence="2">F-box domain-containing protein</fullName>
    </recommendedName>
</protein>
<gene>
    <name evidence="3" type="ORF">CC1G_04442</name>
</gene>
<evidence type="ECO:0000313" key="4">
    <source>
        <dbReference type="Proteomes" id="UP000001861"/>
    </source>
</evidence>
<dbReference type="EMBL" id="AACS02000001">
    <property type="protein sequence ID" value="EAU93463.1"/>
    <property type="molecule type" value="Genomic_DNA"/>
</dbReference>
<dbReference type="SUPFAM" id="SSF81383">
    <property type="entry name" value="F-box domain"/>
    <property type="match status" value="1"/>
</dbReference>
<dbReference type="Gene3D" id="1.20.1280.50">
    <property type="match status" value="1"/>
</dbReference>
<evidence type="ECO:0000313" key="3">
    <source>
        <dbReference type="EMBL" id="EAU93463.1"/>
    </source>
</evidence>